<dbReference type="Pfam" id="PF00092">
    <property type="entry name" value="VWA"/>
    <property type="match status" value="1"/>
</dbReference>
<dbReference type="OrthoDB" id="6064888at2"/>
<proteinExistence type="predicted"/>
<dbReference type="EMBL" id="FNYQ01000050">
    <property type="protein sequence ID" value="SEJ11991.1"/>
    <property type="molecule type" value="Genomic_DNA"/>
</dbReference>
<name>A0A1H6W4P1_9GAMM</name>
<accession>A0A1H6W4P1</accession>
<feature type="compositionally biased region" description="Low complexity" evidence="1">
    <location>
        <begin position="295"/>
        <end position="306"/>
    </location>
</feature>
<dbReference type="SMART" id="SM00327">
    <property type="entry name" value="VWA"/>
    <property type="match status" value="1"/>
</dbReference>
<feature type="compositionally biased region" description="Low complexity" evidence="1">
    <location>
        <begin position="211"/>
        <end position="225"/>
    </location>
</feature>
<evidence type="ECO:0000259" key="2">
    <source>
        <dbReference type="PROSITE" id="PS50234"/>
    </source>
</evidence>
<feature type="compositionally biased region" description="Acidic residues" evidence="1">
    <location>
        <begin position="245"/>
        <end position="261"/>
    </location>
</feature>
<dbReference type="InterPro" id="IPR051928">
    <property type="entry name" value="NorD/CobT"/>
</dbReference>
<dbReference type="Proteomes" id="UP000199250">
    <property type="component" value="Unassembled WGS sequence"/>
</dbReference>
<dbReference type="Gene3D" id="3.40.50.410">
    <property type="entry name" value="von Willebrand factor, type A domain"/>
    <property type="match status" value="1"/>
</dbReference>
<evidence type="ECO:0000256" key="1">
    <source>
        <dbReference type="SAM" id="MobiDB-lite"/>
    </source>
</evidence>
<dbReference type="PANTHER" id="PTHR41248:SF1">
    <property type="entry name" value="NORD PROTEIN"/>
    <property type="match status" value="1"/>
</dbReference>
<feature type="domain" description="VWFA" evidence="2">
    <location>
        <begin position="455"/>
        <end position="592"/>
    </location>
</feature>
<feature type="region of interest" description="Disordered" evidence="1">
    <location>
        <begin position="203"/>
        <end position="331"/>
    </location>
</feature>
<dbReference type="PROSITE" id="PS50234">
    <property type="entry name" value="VWFA"/>
    <property type="match status" value="1"/>
</dbReference>
<dbReference type="InterPro" id="IPR002035">
    <property type="entry name" value="VWF_A"/>
</dbReference>
<dbReference type="AlphaFoldDB" id="A0A1H6W4P1"/>
<evidence type="ECO:0000313" key="4">
    <source>
        <dbReference type="Proteomes" id="UP000199250"/>
    </source>
</evidence>
<gene>
    <name evidence="3" type="ORF">SAMN04244572_02813</name>
</gene>
<dbReference type="PANTHER" id="PTHR41248">
    <property type="entry name" value="NORD PROTEIN"/>
    <property type="match status" value="1"/>
</dbReference>
<sequence>MQKKTLMGSLPVYAQHLSEQTGVKVVVEGSQTYTDGTKVVVPFTETDPELSFGYVAHECSHVRNTDMQYFGEAQAVPFRLSVLNILEDIRIERMSMDQYPGTEGDLNHLAKAVLGDRLDPADVAQKPALHVVHDTLLLAGRRQMLGQDLEQPATVMLQAQEKLLGAQLSARIMQKVGEVLQCDSTREVLALADAIIALLPSQEDQQDEGGAEQQEQPPQENSQENSGGGQGDQQDQEQPENQPQEGDDASASEADSDEGESESQSQGEEAGQPDSEQKNSAGNQAGDGQDDRQDGGSSRSQGGDTPAEAEGDDAAGDSGSQPGDHPSQEANDLREQAMQATAGDLHGLISEVGDKAAELLSQKARRDPCARRLLSLAGRSCLRSDAASERRVQLGLEQSSGLRQCLNGLLQAQVDCRVSLKRQGKRLDTSRIALLKAGETRVFRSKARAERQSAAIQFLLDKSGSMRAAMDEAEAALYAVLQAVENLPLVSTGALAFPERGVDDVTRCALIKGHKERLHQAVRLGGFGAMHQGCTPLGEALWPAAVELLRAKGERKILFVITDGEPDSAWLAQEMVERCENTGIEVIALGFGGATADLLSRTFTRFRAVGQVSRLKQALFELVREVLVA</sequence>
<reference evidence="3 4" key="1">
    <citation type="submission" date="2016-10" db="EMBL/GenBank/DDBJ databases">
        <authorList>
            <person name="de Groot N.N."/>
        </authorList>
    </citation>
    <scope>NUCLEOTIDE SEQUENCE [LARGE SCALE GENOMIC DNA]</scope>
    <source>
        <strain evidence="3 4">DSM 373</strain>
    </source>
</reference>
<evidence type="ECO:0000313" key="3">
    <source>
        <dbReference type="EMBL" id="SEJ11991.1"/>
    </source>
</evidence>
<feature type="compositionally biased region" description="Low complexity" evidence="1">
    <location>
        <begin position="262"/>
        <end position="272"/>
    </location>
</feature>
<protein>
    <submittedName>
        <fullName evidence="3">Nitric oxide reductase activation protein</fullName>
    </submittedName>
</protein>
<organism evidence="3 4">
    <name type="scientific">Azotobacter beijerinckii</name>
    <dbReference type="NCBI Taxonomy" id="170623"/>
    <lineage>
        <taxon>Bacteria</taxon>
        <taxon>Pseudomonadati</taxon>
        <taxon>Pseudomonadota</taxon>
        <taxon>Gammaproteobacteria</taxon>
        <taxon>Pseudomonadales</taxon>
        <taxon>Pseudomonadaceae</taxon>
        <taxon>Azotobacter</taxon>
    </lineage>
</organism>
<dbReference type="SUPFAM" id="SSF53300">
    <property type="entry name" value="vWA-like"/>
    <property type="match status" value="1"/>
</dbReference>
<dbReference type="InterPro" id="IPR036465">
    <property type="entry name" value="vWFA_dom_sf"/>
</dbReference>